<proteinExistence type="predicted"/>
<keyword evidence="1" id="KW-0812">Transmembrane</keyword>
<feature type="transmembrane region" description="Helical" evidence="1">
    <location>
        <begin position="31"/>
        <end position="49"/>
    </location>
</feature>
<keyword evidence="1" id="KW-0472">Membrane</keyword>
<evidence type="ECO:0000256" key="1">
    <source>
        <dbReference type="SAM" id="Phobius"/>
    </source>
</evidence>
<dbReference type="Proteomes" id="UP001501411">
    <property type="component" value="Unassembled WGS sequence"/>
</dbReference>
<dbReference type="PANTHER" id="PTHR36974">
    <property type="entry name" value="MEMBRANE PROTEIN-RELATED"/>
    <property type="match status" value="1"/>
</dbReference>
<keyword evidence="1" id="KW-1133">Transmembrane helix</keyword>
<name>A0ABP9BGY3_9SPHI</name>
<dbReference type="RefSeq" id="WP_345231920.1">
    <property type="nucleotide sequence ID" value="NZ_BAABIQ010000034.1"/>
</dbReference>
<feature type="transmembrane region" description="Helical" evidence="1">
    <location>
        <begin position="89"/>
        <end position="109"/>
    </location>
</feature>
<sequence length="149" mass="17151">MKPLFVLICVFAVFLIGTRLFKHNFDYKLSGRMALVAMLLFTSLGHFLYTKGMSMMLPDFIPFRIELIYLTGIIEIVAAVGVFIPSLRITTGILLMVFFVLVLPANIYAAIKQLNYETATFDGKGISYLWFRIPFQILLILWTYFFVIK</sequence>
<gene>
    <name evidence="2" type="ORF">GCM10023231_22890</name>
</gene>
<feature type="transmembrane region" description="Helical" evidence="1">
    <location>
        <begin position="61"/>
        <end position="83"/>
    </location>
</feature>
<accession>A0ABP9BGY3</accession>
<evidence type="ECO:0000313" key="3">
    <source>
        <dbReference type="Proteomes" id="UP001501411"/>
    </source>
</evidence>
<evidence type="ECO:0000313" key="2">
    <source>
        <dbReference type="EMBL" id="GAA4793937.1"/>
    </source>
</evidence>
<dbReference type="EMBL" id="BAABIQ010000034">
    <property type="protein sequence ID" value="GAA4793937.1"/>
    <property type="molecule type" value="Genomic_DNA"/>
</dbReference>
<reference evidence="3" key="1">
    <citation type="journal article" date="2019" name="Int. J. Syst. Evol. Microbiol.">
        <title>The Global Catalogue of Microorganisms (GCM) 10K type strain sequencing project: providing services to taxonomists for standard genome sequencing and annotation.</title>
        <authorList>
            <consortium name="The Broad Institute Genomics Platform"/>
            <consortium name="The Broad Institute Genome Sequencing Center for Infectious Disease"/>
            <person name="Wu L."/>
            <person name="Ma J."/>
        </authorList>
    </citation>
    <scope>NUCLEOTIDE SEQUENCE [LARGE SCALE GENOMIC DNA]</scope>
    <source>
        <strain evidence="3">JCM 18200</strain>
    </source>
</reference>
<keyword evidence="3" id="KW-1185">Reference proteome</keyword>
<protein>
    <recommendedName>
        <fullName evidence="4">DoxX family membrane protein</fullName>
    </recommendedName>
</protein>
<organism evidence="2 3">
    <name type="scientific">Olivibacter ginsenosidimutans</name>
    <dbReference type="NCBI Taxonomy" id="1176537"/>
    <lineage>
        <taxon>Bacteria</taxon>
        <taxon>Pseudomonadati</taxon>
        <taxon>Bacteroidota</taxon>
        <taxon>Sphingobacteriia</taxon>
        <taxon>Sphingobacteriales</taxon>
        <taxon>Sphingobacteriaceae</taxon>
        <taxon>Olivibacter</taxon>
    </lineage>
</organism>
<feature type="transmembrane region" description="Helical" evidence="1">
    <location>
        <begin position="129"/>
        <end position="148"/>
    </location>
</feature>
<comment type="caution">
    <text evidence="2">The sequence shown here is derived from an EMBL/GenBank/DDBJ whole genome shotgun (WGS) entry which is preliminary data.</text>
</comment>
<evidence type="ECO:0008006" key="4">
    <source>
        <dbReference type="Google" id="ProtNLM"/>
    </source>
</evidence>
<dbReference type="PANTHER" id="PTHR36974:SF1">
    <property type="entry name" value="DOXX FAMILY MEMBRANE PROTEIN"/>
    <property type="match status" value="1"/>
</dbReference>